<keyword evidence="3" id="KW-1185">Reference proteome</keyword>
<evidence type="ECO:0000256" key="1">
    <source>
        <dbReference type="SAM" id="MobiDB-lite"/>
    </source>
</evidence>
<evidence type="ECO:0000313" key="3">
    <source>
        <dbReference type="Proteomes" id="UP000533476"/>
    </source>
</evidence>
<dbReference type="RefSeq" id="WP_169101674.1">
    <property type="nucleotide sequence ID" value="NZ_JABBVZ010000075.1"/>
</dbReference>
<reference evidence="2 3" key="1">
    <citation type="submission" date="2020-04" db="EMBL/GenBank/DDBJ databases">
        <authorList>
            <person name="Zhang R."/>
            <person name="Schippers A."/>
        </authorList>
    </citation>
    <scope>NUCLEOTIDE SEQUENCE [LARGE SCALE GENOMIC DNA]</scope>
    <source>
        <strain evidence="2 3">DSM 109850</strain>
    </source>
</reference>
<name>A0A7Y0L636_9FIRM</name>
<evidence type="ECO:0000313" key="2">
    <source>
        <dbReference type="EMBL" id="NMP23967.1"/>
    </source>
</evidence>
<organism evidence="2 3">
    <name type="scientific">Sulfobacillus harzensis</name>
    <dbReference type="NCBI Taxonomy" id="2729629"/>
    <lineage>
        <taxon>Bacteria</taxon>
        <taxon>Bacillati</taxon>
        <taxon>Bacillota</taxon>
        <taxon>Clostridia</taxon>
        <taxon>Eubacteriales</taxon>
        <taxon>Clostridiales Family XVII. Incertae Sedis</taxon>
        <taxon>Sulfobacillus</taxon>
    </lineage>
</organism>
<feature type="region of interest" description="Disordered" evidence="1">
    <location>
        <begin position="88"/>
        <end position="110"/>
    </location>
</feature>
<dbReference type="EMBL" id="JABBVZ010000075">
    <property type="protein sequence ID" value="NMP23967.1"/>
    <property type="molecule type" value="Genomic_DNA"/>
</dbReference>
<proteinExistence type="predicted"/>
<sequence>MVLLGKVSQIGRTTQSVAAENQKMVTVLQQMDKEESANKTLESHLKVSSRQLQGQLQDVATLERLTGDQIPLTRTILGTTTSLASMMQTVQQSADAQAQDMGAGSRPEPT</sequence>
<accession>A0A7Y0L636</accession>
<gene>
    <name evidence="2" type="ORF">HIJ39_16660</name>
</gene>
<protein>
    <submittedName>
        <fullName evidence="2">Uncharacterized protein</fullName>
    </submittedName>
</protein>
<dbReference type="AlphaFoldDB" id="A0A7Y0L636"/>
<dbReference type="Proteomes" id="UP000533476">
    <property type="component" value="Unassembled WGS sequence"/>
</dbReference>
<comment type="caution">
    <text evidence="2">The sequence shown here is derived from an EMBL/GenBank/DDBJ whole genome shotgun (WGS) entry which is preliminary data.</text>
</comment>